<sequence length="263" mass="29139">MAKKSRESKKLIKIMYFDEQAAVDALEIIDGGSALDVINKSLEKGNFSGVSAGASKSFMGFLQFGLKGNAKREKNTIVQSKVTSTLISKFIDGVTNGSINLIETNAPELNIQKESNAYYRDLLPMTLVVKDISAIDVDADTKAVFKGLDFDKMGTMLDSLSAYYELEGVYEKKRAIYRFNIDGLRNNYTLLDLEKVTNMRVYGLIVGKSKTMDLSFNKNMDSLINESTQVPVDFQEMIDKKVNASGEANEYPIIDVILAGIES</sequence>
<keyword evidence="2" id="KW-1185">Reference proteome</keyword>
<evidence type="ECO:0000313" key="2">
    <source>
        <dbReference type="Proteomes" id="UP000694640"/>
    </source>
</evidence>
<accession>A0ABS5UDH7</accession>
<organism evidence="1 2">
    <name type="scientific">Lactiplantibacillus argentoratensis</name>
    <dbReference type="NCBI Taxonomy" id="271881"/>
    <lineage>
        <taxon>Bacteria</taxon>
        <taxon>Bacillati</taxon>
        <taxon>Bacillota</taxon>
        <taxon>Bacilli</taxon>
        <taxon>Lactobacillales</taxon>
        <taxon>Lactobacillaceae</taxon>
        <taxon>Lactiplantibacillus</taxon>
    </lineage>
</organism>
<dbReference type="Pfam" id="PF19952">
    <property type="entry name" value="DUF6414"/>
    <property type="match status" value="1"/>
</dbReference>
<evidence type="ECO:0000313" key="1">
    <source>
        <dbReference type="EMBL" id="MBT1136616.1"/>
    </source>
</evidence>
<dbReference type="EMBL" id="JAEQMM010000003">
    <property type="protein sequence ID" value="MBT1136616.1"/>
    <property type="molecule type" value="Genomic_DNA"/>
</dbReference>
<reference evidence="1 2" key="1">
    <citation type="submission" date="2021-01" db="EMBL/GenBank/DDBJ databases">
        <title>High-quality draft genome sequence data of six Lactiplantibacillus plantarum subsp. argentoratensis strains isolated from various Greek sourdoughs.</title>
        <authorList>
            <person name="Syrokou M.K."/>
            <person name="Paramithiotis S."/>
            <person name="Skandamis P.N."/>
            <person name="Drosinos E.H."/>
            <person name="Bosnea L."/>
            <person name="Mataragas M."/>
        </authorList>
    </citation>
    <scope>NUCLEOTIDE SEQUENCE [LARGE SCALE GENOMIC DNA]</scope>
    <source>
        <strain evidence="1 2">LQC 2520</strain>
    </source>
</reference>
<comment type="caution">
    <text evidence="1">The sequence shown here is derived from an EMBL/GenBank/DDBJ whole genome shotgun (WGS) entry which is preliminary data.</text>
</comment>
<proteinExistence type="predicted"/>
<dbReference type="InterPro" id="IPR045633">
    <property type="entry name" value="DUF6414"/>
</dbReference>
<protein>
    <submittedName>
        <fullName evidence="1">Uncharacterized protein</fullName>
    </submittedName>
</protein>
<gene>
    <name evidence="1" type="ORF">JKL17_00435</name>
</gene>
<dbReference type="Proteomes" id="UP000694640">
    <property type="component" value="Unassembled WGS sequence"/>
</dbReference>
<name>A0ABS5UDH7_9LACO</name>
<dbReference type="RefSeq" id="WP_214417481.1">
    <property type="nucleotide sequence ID" value="NZ_JAEQMM010000003.1"/>
</dbReference>